<feature type="compositionally biased region" description="Basic and acidic residues" evidence="1">
    <location>
        <begin position="132"/>
        <end position="162"/>
    </location>
</feature>
<gene>
    <name evidence="2" type="ORF">DL764_007500</name>
</gene>
<reference evidence="2 3" key="1">
    <citation type="submission" date="2018-06" db="EMBL/GenBank/DDBJ databases">
        <title>Complete Genomes of Monosporascus.</title>
        <authorList>
            <person name="Robinson A.J."/>
            <person name="Natvig D.O."/>
        </authorList>
    </citation>
    <scope>NUCLEOTIDE SEQUENCE [LARGE SCALE GENOMIC DNA]</scope>
    <source>
        <strain evidence="2 3">CBS 110550</strain>
    </source>
</reference>
<evidence type="ECO:0000256" key="1">
    <source>
        <dbReference type="SAM" id="MobiDB-lite"/>
    </source>
</evidence>
<dbReference type="AlphaFoldDB" id="A0A4Q4T0A8"/>
<dbReference type="Proteomes" id="UP000293360">
    <property type="component" value="Unassembled WGS sequence"/>
</dbReference>
<evidence type="ECO:0000313" key="3">
    <source>
        <dbReference type="Proteomes" id="UP000293360"/>
    </source>
</evidence>
<evidence type="ECO:0000313" key="2">
    <source>
        <dbReference type="EMBL" id="RYO96265.1"/>
    </source>
</evidence>
<comment type="caution">
    <text evidence="2">The sequence shown here is derived from an EMBL/GenBank/DDBJ whole genome shotgun (WGS) entry which is preliminary data.</text>
</comment>
<sequence length="162" mass="18359">MFSYDGGFEGFPLRRLQKIIQHKGVDITNIGEYKALVCKFVGKLNYPTENPAIPNGKMMLTCTLRNSSTKYVHFINPVTPYEKLIVRALDDVAGVVTDYFALGTIDVMEYDECKRKKIKAYLTNIAKTGSNKNKDSKKSEDKKSKNKDKSENNSKDYVKDNA</sequence>
<proteinExistence type="predicted"/>
<name>A0A4Q4T0A8_9PEZI</name>
<organism evidence="2 3">
    <name type="scientific">Monosporascus ibericus</name>
    <dbReference type="NCBI Taxonomy" id="155417"/>
    <lineage>
        <taxon>Eukaryota</taxon>
        <taxon>Fungi</taxon>
        <taxon>Dikarya</taxon>
        <taxon>Ascomycota</taxon>
        <taxon>Pezizomycotina</taxon>
        <taxon>Sordariomycetes</taxon>
        <taxon>Xylariomycetidae</taxon>
        <taxon>Xylariales</taxon>
        <taxon>Xylariales incertae sedis</taxon>
        <taxon>Monosporascus</taxon>
    </lineage>
</organism>
<feature type="region of interest" description="Disordered" evidence="1">
    <location>
        <begin position="128"/>
        <end position="162"/>
    </location>
</feature>
<keyword evidence="3" id="KW-1185">Reference proteome</keyword>
<accession>A0A4Q4T0A8</accession>
<protein>
    <submittedName>
        <fullName evidence="2">Uncharacterized protein</fullName>
    </submittedName>
</protein>
<dbReference type="EMBL" id="QJNU01000520">
    <property type="protein sequence ID" value="RYO96265.1"/>
    <property type="molecule type" value="Genomic_DNA"/>
</dbReference>